<dbReference type="Pfam" id="PF09937">
    <property type="entry name" value="DUF2169"/>
    <property type="match status" value="1"/>
</dbReference>
<evidence type="ECO:0000259" key="1">
    <source>
        <dbReference type="Pfam" id="PF09937"/>
    </source>
</evidence>
<organism evidence="2 3">
    <name type="scientific">Herbaspirillum rubrisubalbicans</name>
    <dbReference type="NCBI Taxonomy" id="80842"/>
    <lineage>
        <taxon>Bacteria</taxon>
        <taxon>Pseudomonadati</taxon>
        <taxon>Pseudomonadota</taxon>
        <taxon>Betaproteobacteria</taxon>
        <taxon>Burkholderiales</taxon>
        <taxon>Oxalobacteraceae</taxon>
        <taxon>Herbaspirillum</taxon>
    </lineage>
</organism>
<dbReference type="Proteomes" id="UP000248631">
    <property type="component" value="Unassembled WGS sequence"/>
</dbReference>
<reference evidence="2 3" key="1">
    <citation type="submission" date="2014-12" db="EMBL/GenBank/DDBJ databases">
        <title>Complete genome sequence of Herbaspirillum rubrisubalbicans Os38.</title>
        <authorList>
            <person name="Chen M."/>
            <person name="An Q."/>
        </authorList>
    </citation>
    <scope>NUCLEOTIDE SEQUENCE [LARGE SCALE GENOMIC DNA]</scope>
    <source>
        <strain evidence="2 3">Os38</strain>
    </source>
</reference>
<gene>
    <name evidence="2" type="ORF">RB24_24790</name>
</gene>
<dbReference type="RefSeq" id="WP_112070002.1">
    <property type="nucleotide sequence ID" value="NZ_JUGD01000036.1"/>
</dbReference>
<sequence length="359" mass="40285">MWELDNRTPFAADSGWIRDSDGAEVWIVAVKATYDILPDGNTRIASQQVPVYRGPVFHDDLRSLRYDIDLGPPKPATDVLLNGHAYAQGTLPVEELHVGFRVGSMKRLAKVSGDRYWQRGILFSSPSKPVPFVRMPLVYERAFGGDALDAEHSSGNPLGRGIEPDADGRVWLPNVEALDKPIHHRGARPQPMSFGPLPSHWLERRQYAGTYDDAWLEQRHPLPPQDLDPRHWQLAPAAQQVDGRLRGGEEVVLVNLTPPGYAADGRLSFRLPKLTLAFQTYFTDGKSIASRSTIHSLILEPDHPRVSIVHHMALPCHEHINRLDKTRILQKQRPLDLPFSPVHADLEWPASDDQEGADQ</sequence>
<dbReference type="EMBL" id="JUGD01000036">
    <property type="protein sequence ID" value="RAM61573.1"/>
    <property type="molecule type" value="Genomic_DNA"/>
</dbReference>
<dbReference type="InterPro" id="IPR018683">
    <property type="entry name" value="DUF2169"/>
</dbReference>
<comment type="caution">
    <text evidence="2">The sequence shown here is derived from an EMBL/GenBank/DDBJ whole genome shotgun (WGS) entry which is preliminary data.</text>
</comment>
<keyword evidence="3" id="KW-1185">Reference proteome</keyword>
<accession>A0ABX9BV15</accession>
<evidence type="ECO:0000313" key="2">
    <source>
        <dbReference type="EMBL" id="RAM61573.1"/>
    </source>
</evidence>
<name>A0ABX9BV15_9BURK</name>
<evidence type="ECO:0000313" key="3">
    <source>
        <dbReference type="Proteomes" id="UP000248631"/>
    </source>
</evidence>
<protein>
    <recommendedName>
        <fullName evidence="1">DUF2169 domain-containing protein</fullName>
    </recommendedName>
</protein>
<feature type="domain" description="DUF2169" evidence="1">
    <location>
        <begin position="21"/>
        <end position="311"/>
    </location>
</feature>
<proteinExistence type="predicted"/>